<evidence type="ECO:0000259" key="2">
    <source>
        <dbReference type="Pfam" id="PF13472"/>
    </source>
</evidence>
<dbReference type="Proteomes" id="UP000480266">
    <property type="component" value="Unassembled WGS sequence"/>
</dbReference>
<keyword evidence="1" id="KW-0732">Signal</keyword>
<evidence type="ECO:0000313" key="3">
    <source>
        <dbReference type="EMBL" id="NGX96259.1"/>
    </source>
</evidence>
<dbReference type="InterPro" id="IPR036514">
    <property type="entry name" value="SGNH_hydro_sf"/>
</dbReference>
<gene>
    <name evidence="3" type="ORF">G4V63_13880</name>
</gene>
<proteinExistence type="predicted"/>
<evidence type="ECO:0000313" key="4">
    <source>
        <dbReference type="Proteomes" id="UP000480266"/>
    </source>
</evidence>
<protein>
    <submittedName>
        <fullName evidence="3">Acyl-CoA thioesterase</fullName>
    </submittedName>
</protein>
<sequence length="189" mass="19406">MSLQRNLFASFVLSVFVLAATAAMQSALAQVQVAVIGDSNVYGKGISPSENYPAQLQAALNARGLSASVSNGGINGDTSSGLAGRLESAVPSGTRVAVIWIGINDIRRGSSMAEVQANVAGIVSRLRAKGIDAYVIRPPVYNVADHQNPALTVGGGDKHFNAAGYRKMVGKTIGPIASLVSKAAKKKAA</sequence>
<reference evidence="3" key="1">
    <citation type="submission" date="2020-02" db="EMBL/GenBank/DDBJ databases">
        <title>Draft genome sequence of Candidatus Afipia apatlaquensis IBT-C3, a potential strain for decolorization of textile dyes.</title>
        <authorList>
            <person name="Sanchez-Reyes A."/>
            <person name="Breton-Deval L."/>
            <person name="Mangelson H."/>
            <person name="Sanchez-Flores A."/>
        </authorList>
    </citation>
    <scope>NUCLEOTIDE SEQUENCE [LARGE SCALE GENOMIC DNA]</scope>
    <source>
        <strain evidence="3">IBT-C3</strain>
    </source>
</reference>
<accession>A0A7C9RFR5</accession>
<dbReference type="Pfam" id="PF13472">
    <property type="entry name" value="Lipase_GDSL_2"/>
    <property type="match status" value="1"/>
</dbReference>
<feature type="domain" description="SGNH hydrolase-type esterase" evidence="2">
    <location>
        <begin position="35"/>
        <end position="149"/>
    </location>
</feature>
<feature type="chain" id="PRO_5028949408" evidence="1">
    <location>
        <begin position="30"/>
        <end position="189"/>
    </location>
</feature>
<dbReference type="PANTHER" id="PTHR30383">
    <property type="entry name" value="THIOESTERASE 1/PROTEASE 1/LYSOPHOSPHOLIPASE L1"/>
    <property type="match status" value="1"/>
</dbReference>
<dbReference type="InterPro" id="IPR013830">
    <property type="entry name" value="SGNH_hydro"/>
</dbReference>
<dbReference type="AlphaFoldDB" id="A0A7C9RFR5"/>
<organism evidence="3 4">
    <name type="scientific">Candidatus Afipia apatlaquensis</name>
    <dbReference type="NCBI Taxonomy" id="2712852"/>
    <lineage>
        <taxon>Bacteria</taxon>
        <taxon>Pseudomonadati</taxon>
        <taxon>Pseudomonadota</taxon>
        <taxon>Alphaproteobacteria</taxon>
        <taxon>Hyphomicrobiales</taxon>
        <taxon>Nitrobacteraceae</taxon>
        <taxon>Afipia</taxon>
    </lineage>
</organism>
<name>A0A7C9RFR5_9BRAD</name>
<evidence type="ECO:0000256" key="1">
    <source>
        <dbReference type="SAM" id="SignalP"/>
    </source>
</evidence>
<comment type="caution">
    <text evidence="3">The sequence shown here is derived from an EMBL/GenBank/DDBJ whole genome shotgun (WGS) entry which is preliminary data.</text>
</comment>
<dbReference type="EMBL" id="JAAMRR010000732">
    <property type="protein sequence ID" value="NGX96259.1"/>
    <property type="molecule type" value="Genomic_DNA"/>
</dbReference>
<dbReference type="SUPFAM" id="SSF52266">
    <property type="entry name" value="SGNH hydrolase"/>
    <property type="match status" value="1"/>
</dbReference>
<dbReference type="GO" id="GO:0004622">
    <property type="term" value="F:phosphatidylcholine lysophospholipase activity"/>
    <property type="evidence" value="ECO:0007669"/>
    <property type="project" value="TreeGrafter"/>
</dbReference>
<keyword evidence="4" id="KW-1185">Reference proteome</keyword>
<feature type="signal peptide" evidence="1">
    <location>
        <begin position="1"/>
        <end position="29"/>
    </location>
</feature>
<dbReference type="Gene3D" id="3.40.50.1110">
    <property type="entry name" value="SGNH hydrolase"/>
    <property type="match status" value="1"/>
</dbReference>
<dbReference type="InterPro" id="IPR051532">
    <property type="entry name" value="Ester_Hydrolysis_Enzymes"/>
</dbReference>
<dbReference type="PANTHER" id="PTHR30383:SF5">
    <property type="entry name" value="SGNH HYDROLASE-TYPE ESTERASE DOMAIN-CONTAINING PROTEIN"/>
    <property type="match status" value="1"/>
</dbReference>